<evidence type="ECO:0000256" key="4">
    <source>
        <dbReference type="ARBA" id="ARBA00022701"/>
    </source>
</evidence>
<organism evidence="16 17">
    <name type="scientific">Pomacea canaliculata</name>
    <name type="common">Golden apple snail</name>
    <dbReference type="NCBI Taxonomy" id="400727"/>
    <lineage>
        <taxon>Eukaryota</taxon>
        <taxon>Metazoa</taxon>
        <taxon>Spiralia</taxon>
        <taxon>Lophotrochozoa</taxon>
        <taxon>Mollusca</taxon>
        <taxon>Gastropoda</taxon>
        <taxon>Caenogastropoda</taxon>
        <taxon>Architaenioglossa</taxon>
        <taxon>Ampullarioidea</taxon>
        <taxon>Ampullariidae</taxon>
        <taxon>Pomacea</taxon>
    </lineage>
</organism>
<dbReference type="Gene3D" id="3.40.50.300">
    <property type="entry name" value="P-loop containing nucleotide triphosphate hydrolases"/>
    <property type="match status" value="5"/>
</dbReference>
<dbReference type="Pfam" id="PF08393">
    <property type="entry name" value="DHC_N2"/>
    <property type="match status" value="1"/>
</dbReference>
<keyword evidence="5" id="KW-0677">Repeat</keyword>
<dbReference type="Gene3D" id="1.10.8.710">
    <property type="match status" value="1"/>
</dbReference>
<dbReference type="InterPro" id="IPR041658">
    <property type="entry name" value="AAA_lid_11"/>
</dbReference>
<sequence>MTDELELNDTRVEFMADYTLKTLKCKADRFAKMYSLDESKQLFTDFFEKSDIMSILIIATASGGLNVQYEWPNNPKGKACYFVKKSKEPITKDANLRTTLLYGDMSQFPLDQLSAFVDEVLVPLLSNEKNHDHWPKVVSEDVKRHVHNLKSNVYVVCGQAKGKTLLPLPVGADRVETVEEDKSDEYDRTLVHAIETVVIEWTHQIRDVLKRDSAQPLLEGLHPTPFVEIKFWENKAQNLECIYEQLSDPKVRKMAELLEKTKSSYSPSYKSTFRDVVEALHEAQDINMYLKPLRRLFEDLEQAEFDMCAPMLPPLLHTVCLVWANSKYYNTPARIIVLLQEICNMIIEMARNFLAPDEIFKGEVEETIDKVRKANKVLLSFKESYEEHRKKLKDYFKDGAEPREWEFASELVFGRYDLFTMRVQTIETLMDTAMEFMKLEKVELGGVQGKTLSAQVVSVFEDFNEQYKVFAEGTYDCLDPTQPEFLRVYENFVEKISDIDRRMATIICQGFDDCSGLEATFKLIDIMGSLLDRELIKADFDSKYPLIVKMMDEDLDEVKAIYDQQMAFKKANGWAPVHKNMPKVSGSLRWSKEMRDRISVPMGKFKHLEHPCMQSEDAQLVFTKYEEMMNLLAQWDKDVYQDWIAGVDEACSFNLNRPLISRNEETKLISVNFDQKLVAVLREVKYLEIRAEEEIPPSAAAMYSKNEMFRKFLANLDLTVQWYNKVRRTVLEVEFPLIEGQLQDIDVQLEQAEKSLNWESEGVWEYIEQTRDKVHDLETRVQKAKDNVEDIQKIMTTWSKQPLFERKEEKNDTLLNLDDREDRLNKRYTDIKAAGQRIHDLLAQNREFFKASPETETWKAYVDYVDEMVVEGFFNTIKCSLQFLLNNTDLKLSPDPLYEARLELQVPEMVFMPSLDFNVPYGFYDLVDGLVGDIYRQSSLIPRLASHSGQEHYQPDMDETEELSEMRQELMDRVQTIMNKANEYRNSFDNYAYLWVDDRNEFMRQFLLYNHVLTAEEIEAHADEGVPENPPTLNQFKEQIDTYEKIYQEADQMSGITIFDSWFRVDAKPFKQALLNIIKRWSFMFKQHLIDHVTNSLKELAEFIKSTDSGLQKEVKEGDYEGLVFVMGHLFAVKERQAATDEMFEPLKQTIELLKAYDQEMPEEVHMQLQELPEHWNNTKKISITVKQQVAPLQANEVANIRRKSASFDVNQHKFREKFRSIPPFRYDCERPYLLLDRNHEEIQFMEKEMAMLIESAGLFEVNVPDFKQLKQCRKEIKLLKLLWDYIIIVRSSIEDWKTTPWKGINVEQMDLDCKKFAKDIRSLDKEMRAWDAYTGLENTVKNMLTSNRAVSELQNPAIRDRHWQQLMAATKVRFMMDESTTLADLLSLNLHNYEEEVRNIVDKAVKEMSMEKVLKELDSTWTAMEFEHEKHPRTNITMLKTSEELIETLEDNQVQLQNMMTSKYIAHFLTEVSSWQKKLSTADQVISIHMEVQRTWSHLESIFIGSEDIRNQLPEDSKRFDGIDTDFKELVSQMERTKNVVESTNQPRLYERLEALQGQLSLCEKALAEYLETKRLAFPRFYFVSSSDLLDILSNGNNPTSVARHLTKLFDSMAKLKFEKDSEGNDAKVALGMFSKDGEYVDMDQACDLGGQVEIWLNRLLERQCATVRHEMTEAVQGYEEKPRDQWLFDFPAQVALCGTQIWWTTEVNIAFGRLEEGYENALKDYNKKQVAQLNALITMLLGDLSSGDRQKIMTICTIDVHARDVVSKMITQKVESSQAFLWLSQLRHRWDEGEKDCLANICDAQFRYSHEYLGNTPRLVITPLTDRCYITLTQSLHLIMSGAPAGPAGTGKTETTKDLGRALGIMVYVFNCSEQMDYKSVGNIYKGLAQSGAWGCFDEFNRIAVEVLSVVAVQVKCIQDAIRDKKSVFNFLGENIKLKQTVGIFITMNPGYAGRTELPENLKALFRPCAMVVPDFELICEIMLVAEGFIDARLLARKFITLYSLCRELLSKQDHYDWGLRAIKSVLVVAGALKRNDRGRPEDQVLMRALRDFNIPKIVTDDLPVFMGLIGDLFPALDVPRKRDLDFEKQIRQATLDQKLQPEDNFILKVVQLKELLEVRHSVFVLGNAGSGKSKVWNTLQRTYKNLGQKPTAADLDPKAVTNDELFGVINPATREWKDGLFSVIMRDLANMGGDGPKWIVLDGDIDPMWIESLNTVMDDNKILTLASNERIPLTPSMRLIFEISHLKTATPATVSRAGILFVNPQDLGWNPYVQSWIDKREVQSERANLTILFDKYVPMCLEVLRTRFKKITPIVEISHVQMLCHLLECLLTPENTPPDCPKELYELYFVFSCVWAFGSCMFQDQLVDYRVEFTKWWTTDFKTIKFPTAGTVFDYYIDPETKKFEPWTKKVPKFEFDPELPLQAALVHTSETTRIRYFLDMLIDKRRPVMLVGNAGTGKTVLMQNKLSNLSDDFMVANVPFNFYTTSEMLQRVLEKPLEKKAGRNFGPPGTRRLIYFVDDMNMPEVDKYYTVQPHTLIRQHIDHGHWYDRAKLTLKEIHNTQYVSCMNPTAGSFTIDSRLQRHFCVFAISFPNQDALSTIYMSILSQHLALANFLGPVQKFSQNLVNGALGLHAKIASTFLPTAIKFHYVFNLRDLSNIFQGLLFSGPDCCKTPLELIRLWLHETDRVYRDKLIDETDLATFDKVQKETVKKCFEDADENFVFSKPLIYCHFAQGIGEAKYLPVVGWPELNKILVEALDNYNELNAAMNLVMFEDAMMHVCRINRILESPRGNALLIGVGGSGKQSLSRLAASISSLEVFQISLKKGYAIPDLKADLAALYRKSGLKGIGVVFLMTDAQVSNEQFLVLINDLLASGEIPELFADDEVEEVIAGVRNEVKGLGMEDTRENCWRFFIDKVRRLLKVVLCFSPVGATLRVRSRKFPAVTNCTSIDWFHEWPEEALISVSARFLEDVDVDSQTRESISKFMAYVHKSVNEISQQYLINERRYNYTTPKSFLEQITLYQNLLKKKNLELQAKIVRLENGLEKLRSTASQVDDLKAKLASQEVELAQKNEDANKLIQVVGAETEKVSKEKAIADEEEAKVSKITIEVEAKQRDCEEDLAKAEPALLAAKEALNTLNKNNLTELKSFGTPPTAVTNVTAAVMCLLAPGGKVPKDKSWKNAKATIMGKIDQFLDNLINYDKDNIHENCRKAVQPYLDDPEFEPEFIRAKSFAAAGLCSWAINIMRYYTVFCEVEPKRIALAQANSDLNTAREKLRVIKAKVSDLEAALAKLQAEFEHATAEKLRCQQEAEMTAKTIELANRLVGGLASENVRWAESIKEYRVNEKTLPGDTLMITAFVSYVGCFTKRYRTELLDNCWLPYLKGLKYPIPVSEGLDPLTMLIDDADIAGWNNEGLPGDRMSTENATILTNCERWPLMIDPQLQGIKWIKTRYGADLKVVRLGSKGYLDIIERAVSNGDVVLLENLGETMDPVLDSLLGRNTIKKGRAIKMGDKEVEYNKDFRLILQTKLANPHYKPEMQAQTTLINFTVTRDGLEDQLLGAVVSKERPDLEKLKSDLTRQQNEFKITLKELEDNLLARLSAAEGNFLGDYELVENLETTKRTAAEIEVKAKEAKHTEVEINLARENYRPAAARASLLYFLMNDLHKINPMYQFSLKAFSVVFDKAIDKADPSDEVKQRVKNLIDCITYSVFVYTTRGLFEKDKLIFITQMTFQILMMNKEINSVELDFLLRFPATPNVTTPVDFLSNNSWGGIKALSNMEEFRNLDRDIEGSAKRWKKFVESECPEKEKFPQEWKNKTSLQKLCMMRALRPDRMSYAVRGFVEEKLGGKYVEGRSIEFAKSYEESGPATPIFFILSPGVDPLKDVEALGKKLGFTDDSRNFHNISLGQGQEIVAEQAMELAAKDGHWVVLQNVHLVAKWLPKLEKTLEEYAEVSNENYRLFISAEPAGSPDAHIIPQGILESAIKITNEPPTGMYANLHKALDNFNQETLEMCARENEFKSILFALCYFHAVVCERRKFGPIGWNRVYPFNTGDLTISVNVLYNYLEANAKVPWTDLRYLFGEIMYGGHITDDWDRTLCRTYLEVYMHPDMFDGELYLAPGFPIPPNSDYKGYHTYIDEALPPESPYLYGLHPNAEIEFLTTLCDNLFRTVLEMQPRDSGSGGGTGASREEKVKALLDEILEKLPDEFNMTEIMAKVPPEERTPYVVVAFQECERMNMLTSELRRSLKELDLGLKGELTITADMEELSNALFLDVVPAKWARRAYPSLYNLAAWYADLLQRIKELETWTSDFQLPAAVWLAGFFNPQSFLTAIMQQMARKNEWPLDRMVLQCDVTKKTREDMAGPPREGAYVHGLYMEGARWDTQTGMITEARLKELNPQMPVIFIKAIPVDRQDLRGMYQCPVYKTKTRGPTFVWTFNLKSKEKVSKWVLGGVAILLQV</sequence>
<dbReference type="GO" id="GO:0008569">
    <property type="term" value="F:minus-end-directed microtubule motor activity"/>
    <property type="evidence" value="ECO:0007669"/>
    <property type="project" value="InterPro"/>
</dbReference>
<dbReference type="Pfam" id="PF18199">
    <property type="entry name" value="Dynein_C"/>
    <property type="match status" value="1"/>
</dbReference>
<dbReference type="Gene3D" id="3.20.180.20">
    <property type="entry name" value="Dynein heavy chain, N-terminal domain 2"/>
    <property type="match status" value="1"/>
</dbReference>
<dbReference type="InterPro" id="IPR043160">
    <property type="entry name" value="Dynein_C_barrel"/>
</dbReference>
<dbReference type="Gene3D" id="6.10.140.1060">
    <property type="match status" value="1"/>
</dbReference>
<feature type="domain" description="AAA+ ATPase" evidence="15">
    <location>
        <begin position="1843"/>
        <end position="1979"/>
    </location>
</feature>
<feature type="coiled-coil region" evidence="14">
    <location>
        <begin position="767"/>
        <end position="827"/>
    </location>
</feature>
<dbReference type="FunFam" id="1.20.920.20:FF:000003">
    <property type="entry name" value="Dynein axonemal heavy chain 17"/>
    <property type="match status" value="1"/>
</dbReference>
<feature type="coiled-coil region" evidence="14">
    <location>
        <begin position="3034"/>
        <end position="3120"/>
    </location>
</feature>
<evidence type="ECO:0000256" key="8">
    <source>
        <dbReference type="ARBA" id="ARBA00023017"/>
    </source>
</evidence>
<accession>A0A2T7Q0D5</accession>
<dbReference type="InterPro" id="IPR027417">
    <property type="entry name" value="P-loop_NTPase"/>
</dbReference>
<keyword evidence="9 14" id="KW-0175">Coiled coil</keyword>
<dbReference type="Pfam" id="PF17852">
    <property type="entry name" value="Dynein_AAA_lid"/>
    <property type="match status" value="1"/>
</dbReference>
<evidence type="ECO:0000259" key="15">
    <source>
        <dbReference type="SMART" id="SM00382"/>
    </source>
</evidence>
<dbReference type="InterPro" id="IPR003593">
    <property type="entry name" value="AAA+_ATPase"/>
</dbReference>
<evidence type="ECO:0000256" key="11">
    <source>
        <dbReference type="ARBA" id="ARBA00023175"/>
    </source>
</evidence>
<dbReference type="FunFam" id="3.40.50.300:FF:002141">
    <property type="entry name" value="Dynein heavy chain"/>
    <property type="match status" value="1"/>
</dbReference>
<dbReference type="Pfam" id="PF12777">
    <property type="entry name" value="MT"/>
    <property type="match status" value="1"/>
</dbReference>
<comment type="subcellular location">
    <subcellularLocation>
        <location evidence="1">Cytoplasm</location>
        <location evidence="1">Cytoskeleton</location>
        <location evidence="1">Cilium axoneme</location>
    </subcellularLocation>
</comment>
<dbReference type="InterPro" id="IPR026983">
    <property type="entry name" value="DHC"/>
</dbReference>
<dbReference type="Proteomes" id="UP000245119">
    <property type="component" value="Linkage Group LG1"/>
</dbReference>
<dbReference type="FunFam" id="1.10.8.720:FF:000002">
    <property type="entry name" value="Dynein heavy chain 9, axonemal"/>
    <property type="match status" value="1"/>
</dbReference>
<dbReference type="FunFam" id="1.20.58.1120:FF:000002">
    <property type="entry name" value="Dynein heavy chain 9, axonemal"/>
    <property type="match status" value="1"/>
</dbReference>
<dbReference type="SUPFAM" id="SSF52540">
    <property type="entry name" value="P-loop containing nucleoside triphosphate hydrolases"/>
    <property type="match status" value="4"/>
</dbReference>
<dbReference type="Pfam" id="PF08385">
    <property type="entry name" value="DHC_N1"/>
    <property type="match status" value="1"/>
</dbReference>
<evidence type="ECO:0000256" key="13">
    <source>
        <dbReference type="ARBA" id="ARBA00023273"/>
    </source>
</evidence>
<keyword evidence="11" id="KW-0505">Motor protein</keyword>
<dbReference type="GO" id="GO:0007018">
    <property type="term" value="P:microtubule-based movement"/>
    <property type="evidence" value="ECO:0007669"/>
    <property type="project" value="InterPro"/>
</dbReference>
<evidence type="ECO:0000256" key="9">
    <source>
        <dbReference type="ARBA" id="ARBA00023054"/>
    </source>
</evidence>
<evidence type="ECO:0000256" key="10">
    <source>
        <dbReference type="ARBA" id="ARBA00023069"/>
    </source>
</evidence>
<dbReference type="Pfam" id="PF18198">
    <property type="entry name" value="AAA_lid_11"/>
    <property type="match status" value="1"/>
</dbReference>
<feature type="coiled-coil region" evidence="14">
    <location>
        <begin position="3265"/>
        <end position="3313"/>
    </location>
</feature>
<dbReference type="GO" id="GO:0005930">
    <property type="term" value="C:axoneme"/>
    <property type="evidence" value="ECO:0007669"/>
    <property type="project" value="UniProtKB-SubCell"/>
</dbReference>
<keyword evidence="13" id="KW-0966">Cell projection</keyword>
<reference evidence="16 17" key="1">
    <citation type="submission" date="2018-04" db="EMBL/GenBank/DDBJ databases">
        <title>The genome of golden apple snail Pomacea canaliculata provides insight into stress tolerance and invasive adaptation.</title>
        <authorList>
            <person name="Liu C."/>
            <person name="Liu B."/>
            <person name="Ren Y."/>
            <person name="Zhang Y."/>
            <person name="Wang H."/>
            <person name="Li S."/>
            <person name="Jiang F."/>
            <person name="Yin L."/>
            <person name="Zhang G."/>
            <person name="Qian W."/>
            <person name="Fan W."/>
        </authorList>
    </citation>
    <scope>NUCLEOTIDE SEQUENCE [LARGE SCALE GENOMIC DNA]</scope>
    <source>
        <strain evidence="16">SZHN2017</strain>
        <tissue evidence="16">Muscle</tissue>
    </source>
</reference>
<evidence type="ECO:0000256" key="1">
    <source>
        <dbReference type="ARBA" id="ARBA00004430"/>
    </source>
</evidence>
<dbReference type="Gene3D" id="1.10.472.130">
    <property type="match status" value="1"/>
</dbReference>
<dbReference type="GO" id="GO:0005874">
    <property type="term" value="C:microtubule"/>
    <property type="evidence" value="ECO:0007669"/>
    <property type="project" value="UniProtKB-KW"/>
</dbReference>
<dbReference type="FunFam" id="3.20.180.20:FF:000001">
    <property type="entry name" value="Dynein axonemal heavy chain 5"/>
    <property type="match status" value="1"/>
</dbReference>
<dbReference type="GO" id="GO:0051959">
    <property type="term" value="F:dynein light intermediate chain binding"/>
    <property type="evidence" value="ECO:0007669"/>
    <property type="project" value="InterPro"/>
</dbReference>
<dbReference type="Gene3D" id="1.20.920.30">
    <property type="match status" value="1"/>
</dbReference>
<dbReference type="OMA" id="QRENMAG"/>
<evidence type="ECO:0000313" key="17">
    <source>
        <dbReference type="Proteomes" id="UP000245119"/>
    </source>
</evidence>
<dbReference type="FunFam" id="1.10.8.710:FF:000002">
    <property type="entry name" value="dynein heavy chain 17, axonemal"/>
    <property type="match status" value="1"/>
</dbReference>
<feature type="coiled-coil region" evidence="14">
    <location>
        <begin position="3574"/>
        <end position="3640"/>
    </location>
</feature>
<evidence type="ECO:0000256" key="2">
    <source>
        <dbReference type="ARBA" id="ARBA00008887"/>
    </source>
</evidence>
<dbReference type="FunFam" id="3.40.50.300:FF:000411">
    <property type="entry name" value="dynein heavy chain 17, axonemal"/>
    <property type="match status" value="1"/>
</dbReference>
<evidence type="ECO:0000256" key="5">
    <source>
        <dbReference type="ARBA" id="ARBA00022737"/>
    </source>
</evidence>
<dbReference type="Gene3D" id="1.10.8.1220">
    <property type="match status" value="1"/>
</dbReference>
<dbReference type="Gene3D" id="1.20.140.100">
    <property type="entry name" value="Dynein heavy chain, N-terminal domain 2"/>
    <property type="match status" value="1"/>
</dbReference>
<dbReference type="InterPro" id="IPR024317">
    <property type="entry name" value="Dynein_heavy_chain_D4_dom"/>
</dbReference>
<keyword evidence="8" id="KW-0243">Dynein</keyword>
<gene>
    <name evidence="16" type="ORF">C0Q70_01763</name>
</gene>
<dbReference type="InterPro" id="IPR013594">
    <property type="entry name" value="Dynein_heavy_tail"/>
</dbReference>
<dbReference type="InterPro" id="IPR024743">
    <property type="entry name" value="Dynein_HC_stalk"/>
</dbReference>
<feature type="domain" description="AAA+ ATPase" evidence="15">
    <location>
        <begin position="2448"/>
        <end position="2593"/>
    </location>
</feature>
<comment type="caution">
    <text evidence="16">The sequence shown here is derived from an EMBL/GenBank/DDBJ whole genome shotgun (WGS) entry which is preliminary data.</text>
</comment>
<keyword evidence="7" id="KW-0067">ATP-binding</keyword>
<dbReference type="Gene3D" id="1.10.287.2620">
    <property type="match status" value="1"/>
</dbReference>
<dbReference type="Pfam" id="PF12774">
    <property type="entry name" value="AAA_6"/>
    <property type="match status" value="1"/>
</dbReference>
<dbReference type="OrthoDB" id="10251809at2759"/>
<dbReference type="InterPro" id="IPR042228">
    <property type="entry name" value="Dynein_linker_3"/>
</dbReference>
<dbReference type="Gene3D" id="1.20.920.20">
    <property type="match status" value="1"/>
</dbReference>
<dbReference type="FunFam" id="3.40.50.300:FF:000945">
    <property type="entry name" value="Dynein axonemal heavy chain 9"/>
    <property type="match status" value="1"/>
</dbReference>
<evidence type="ECO:0000256" key="7">
    <source>
        <dbReference type="ARBA" id="ARBA00022840"/>
    </source>
</evidence>
<keyword evidence="3" id="KW-0963">Cytoplasm</keyword>
<evidence type="ECO:0000256" key="3">
    <source>
        <dbReference type="ARBA" id="ARBA00022490"/>
    </source>
</evidence>
<evidence type="ECO:0000256" key="12">
    <source>
        <dbReference type="ARBA" id="ARBA00023212"/>
    </source>
</evidence>
<dbReference type="FunFam" id="1.20.140.100:FF:000007">
    <property type="entry name" value="Dynein axonemal heavy chain 9"/>
    <property type="match status" value="1"/>
</dbReference>
<keyword evidence="4" id="KW-0493">Microtubule</keyword>
<dbReference type="InterPro" id="IPR042219">
    <property type="entry name" value="AAA_lid_11_sf"/>
</dbReference>
<dbReference type="InterPro" id="IPR035699">
    <property type="entry name" value="AAA_6"/>
</dbReference>
<dbReference type="Gene3D" id="1.10.8.720">
    <property type="entry name" value="Region D6 of dynein motor"/>
    <property type="match status" value="1"/>
</dbReference>
<dbReference type="Pfam" id="PF17857">
    <property type="entry name" value="AAA_lid_1"/>
    <property type="match status" value="1"/>
</dbReference>
<dbReference type="GO" id="GO:0030286">
    <property type="term" value="C:dynein complex"/>
    <property type="evidence" value="ECO:0007669"/>
    <property type="project" value="UniProtKB-KW"/>
</dbReference>
<dbReference type="FunFam" id="1.10.287.2620:FF:000004">
    <property type="entry name" value="Dynein axonemal heavy chain 17"/>
    <property type="match status" value="1"/>
</dbReference>
<dbReference type="InterPro" id="IPR013602">
    <property type="entry name" value="Dynein_heavy_linker"/>
</dbReference>
<dbReference type="SMART" id="SM00382">
    <property type="entry name" value="AAA"/>
    <property type="match status" value="2"/>
</dbReference>
<comment type="similarity">
    <text evidence="2">Belongs to the dynein heavy chain family.</text>
</comment>
<proteinExistence type="inferred from homology"/>
<keyword evidence="10" id="KW-0969">Cilium</keyword>
<dbReference type="Gene3D" id="1.20.58.1120">
    <property type="match status" value="1"/>
</dbReference>
<dbReference type="Pfam" id="PF03028">
    <property type="entry name" value="Dynein_heavy"/>
    <property type="match status" value="1"/>
</dbReference>
<dbReference type="PANTHER" id="PTHR45703">
    <property type="entry name" value="DYNEIN HEAVY CHAIN"/>
    <property type="match status" value="1"/>
</dbReference>
<dbReference type="Pfam" id="PF12780">
    <property type="entry name" value="AAA_8"/>
    <property type="match status" value="1"/>
</dbReference>
<evidence type="ECO:0000256" key="14">
    <source>
        <dbReference type="SAM" id="Coils"/>
    </source>
</evidence>
<dbReference type="InterPro" id="IPR043157">
    <property type="entry name" value="Dynein_AAA1S"/>
</dbReference>
<keyword evidence="6" id="KW-0547">Nucleotide-binding</keyword>
<dbReference type="FunFam" id="1.10.472.130:FF:000001">
    <property type="entry name" value="Dynein, axonemal, heavy chain 9"/>
    <property type="match status" value="1"/>
</dbReference>
<dbReference type="FunFam" id="1.20.920.30:FF:000003">
    <property type="entry name" value="Dynein axonemal heavy chain 17"/>
    <property type="match status" value="1"/>
</dbReference>
<dbReference type="Gene3D" id="3.10.490.20">
    <property type="match status" value="1"/>
</dbReference>
<dbReference type="InterPro" id="IPR035706">
    <property type="entry name" value="AAA_9"/>
</dbReference>
<dbReference type="PANTHER" id="PTHR45703:SF8">
    <property type="entry name" value="DYNEINS HEAVY CHAIN"/>
    <property type="match status" value="1"/>
</dbReference>
<dbReference type="InterPro" id="IPR041589">
    <property type="entry name" value="DNAH3_AAA_lid_1"/>
</dbReference>
<dbReference type="InterPro" id="IPR041228">
    <property type="entry name" value="Dynein_C"/>
</dbReference>
<evidence type="ECO:0000313" key="16">
    <source>
        <dbReference type="EMBL" id="PVD39135.1"/>
    </source>
</evidence>
<dbReference type="FunFam" id="3.10.490.20:FF:000002">
    <property type="entry name" value="Dynein axonemal heavy chain 17"/>
    <property type="match status" value="1"/>
</dbReference>
<dbReference type="Gene3D" id="1.20.1270.280">
    <property type="match status" value="1"/>
</dbReference>
<dbReference type="GO" id="GO:0097729">
    <property type="term" value="C:9+2 motile cilium"/>
    <property type="evidence" value="ECO:0007669"/>
    <property type="project" value="UniProtKB-ARBA"/>
</dbReference>
<dbReference type="GO" id="GO:0045505">
    <property type="term" value="F:dynein intermediate chain binding"/>
    <property type="evidence" value="ECO:0007669"/>
    <property type="project" value="InterPro"/>
</dbReference>
<dbReference type="FunFam" id="3.40.50.300:FF:000219">
    <property type="entry name" value="Dynein axonemal heavy chain 17"/>
    <property type="match status" value="1"/>
</dbReference>
<dbReference type="InterPro" id="IPR042222">
    <property type="entry name" value="Dynein_2_N"/>
</dbReference>
<dbReference type="InterPro" id="IPR041466">
    <property type="entry name" value="Dynein_AAA5_ext"/>
</dbReference>
<dbReference type="EMBL" id="PZQS01000001">
    <property type="protein sequence ID" value="PVD39135.1"/>
    <property type="molecule type" value="Genomic_DNA"/>
</dbReference>
<name>A0A2T7Q0D5_POMCA</name>
<keyword evidence="17" id="KW-1185">Reference proteome</keyword>
<dbReference type="Pfam" id="PF12775">
    <property type="entry name" value="AAA_7"/>
    <property type="match status" value="1"/>
</dbReference>
<keyword evidence="12" id="KW-0206">Cytoskeleton</keyword>
<dbReference type="GO" id="GO:0005524">
    <property type="term" value="F:ATP binding"/>
    <property type="evidence" value="ECO:0007669"/>
    <property type="project" value="UniProtKB-KW"/>
</dbReference>
<dbReference type="Pfam" id="PF12781">
    <property type="entry name" value="AAA_9"/>
    <property type="match status" value="1"/>
</dbReference>
<dbReference type="STRING" id="400727.A0A2T7Q0D5"/>
<dbReference type="FunFam" id="1.20.1270.280:FF:000003">
    <property type="entry name" value="Dynein axonemal heavy chain 17"/>
    <property type="match status" value="1"/>
</dbReference>
<dbReference type="FunFam" id="1.10.8.1220:FF:000001">
    <property type="entry name" value="Dynein axonemal heavy chain 5"/>
    <property type="match status" value="1"/>
</dbReference>
<dbReference type="FunFam" id="3.40.50.300:FF:000049">
    <property type="entry name" value="Dynein, axonemal, heavy chain 5"/>
    <property type="match status" value="1"/>
</dbReference>
<evidence type="ECO:0000256" key="6">
    <source>
        <dbReference type="ARBA" id="ARBA00022741"/>
    </source>
</evidence>
<dbReference type="InterPro" id="IPR004273">
    <property type="entry name" value="Dynein_heavy_D6_P-loop"/>
</dbReference>
<protein>
    <recommendedName>
        <fullName evidence="15">AAA+ ATPase domain-containing protein</fullName>
    </recommendedName>
</protein>